<gene>
    <name evidence="1" type="ORF">FBU59_000290</name>
</gene>
<organism evidence="1 2">
    <name type="scientific">Linderina macrospora</name>
    <dbReference type="NCBI Taxonomy" id="4868"/>
    <lineage>
        <taxon>Eukaryota</taxon>
        <taxon>Fungi</taxon>
        <taxon>Fungi incertae sedis</taxon>
        <taxon>Zoopagomycota</taxon>
        <taxon>Kickxellomycotina</taxon>
        <taxon>Kickxellomycetes</taxon>
        <taxon>Kickxellales</taxon>
        <taxon>Kickxellaceae</taxon>
        <taxon>Linderina</taxon>
    </lineage>
</organism>
<evidence type="ECO:0000313" key="1">
    <source>
        <dbReference type="EMBL" id="KAJ1951218.1"/>
    </source>
</evidence>
<sequence>EGSVSCYRTGEEVIAGYSLGNETIAECIVINLALAVGMYLAAYVLLRWKIKPRYLFI</sequence>
<feature type="non-terminal residue" evidence="1">
    <location>
        <position position="1"/>
    </location>
</feature>
<reference evidence="1" key="1">
    <citation type="submission" date="2022-07" db="EMBL/GenBank/DDBJ databases">
        <title>Phylogenomic reconstructions and comparative analyses of Kickxellomycotina fungi.</title>
        <authorList>
            <person name="Reynolds N.K."/>
            <person name="Stajich J.E."/>
            <person name="Barry K."/>
            <person name="Grigoriev I.V."/>
            <person name="Crous P."/>
            <person name="Smith M.E."/>
        </authorList>
    </citation>
    <scope>NUCLEOTIDE SEQUENCE</scope>
    <source>
        <strain evidence="1">NRRL 5244</strain>
    </source>
</reference>
<proteinExistence type="predicted"/>
<comment type="caution">
    <text evidence="1">The sequence shown here is derived from an EMBL/GenBank/DDBJ whole genome shotgun (WGS) entry which is preliminary data.</text>
</comment>
<dbReference type="Proteomes" id="UP001150603">
    <property type="component" value="Unassembled WGS sequence"/>
</dbReference>
<evidence type="ECO:0000313" key="2">
    <source>
        <dbReference type="Proteomes" id="UP001150603"/>
    </source>
</evidence>
<protein>
    <submittedName>
        <fullName evidence="1">Uncharacterized protein</fullName>
    </submittedName>
</protein>
<dbReference type="EMBL" id="JANBPW010000039">
    <property type="protein sequence ID" value="KAJ1951218.1"/>
    <property type="molecule type" value="Genomic_DNA"/>
</dbReference>
<accession>A0ACC1JH89</accession>
<keyword evidence="2" id="KW-1185">Reference proteome</keyword>
<name>A0ACC1JH89_9FUNG</name>